<accession>A0ABU7MD78</accession>
<dbReference type="Proteomes" id="UP001347146">
    <property type="component" value="Unassembled WGS sequence"/>
</dbReference>
<dbReference type="EMBL" id="JAZDUF010000003">
    <property type="protein sequence ID" value="MEE3851043.1"/>
    <property type="molecule type" value="Genomic_DNA"/>
</dbReference>
<keyword evidence="2" id="KW-1185">Reference proteome</keyword>
<name>A0ABU7MD78_9ACTN</name>
<protein>
    <submittedName>
        <fullName evidence="1">MarR family transcriptional regulator</fullName>
    </submittedName>
</protein>
<reference evidence="1 2" key="1">
    <citation type="submission" date="2024-01" db="EMBL/GenBank/DDBJ databases">
        <title>Draft genome sequence of Gordonia sp. LSe1-13.</title>
        <authorList>
            <person name="Suphannarot A."/>
            <person name="Mingma R."/>
        </authorList>
    </citation>
    <scope>NUCLEOTIDE SEQUENCE [LARGE SCALE GENOMIC DNA]</scope>
    <source>
        <strain evidence="1 2">LSe1-13</strain>
    </source>
</reference>
<comment type="caution">
    <text evidence="1">The sequence shown here is derived from an EMBL/GenBank/DDBJ whole genome shotgun (WGS) entry which is preliminary data.</text>
</comment>
<proteinExistence type="predicted"/>
<evidence type="ECO:0000313" key="2">
    <source>
        <dbReference type="Proteomes" id="UP001347146"/>
    </source>
</evidence>
<dbReference type="RefSeq" id="WP_330432711.1">
    <property type="nucleotide sequence ID" value="NZ_JAZDUF010000003.1"/>
</dbReference>
<sequence length="220" mass="24009">MTLEHVSLTPSQSAVLFVLMSQARDVPNPQLRALAPELTKKSRETLNELGLIDSVKGPRNSFVHTLTDRGWAWCARELTEEPPKGAQPPIRALYAVMAGVGRYLTAEDLRLHEVFRAEVFRAEETPHTEQNAASPLEERIRTGYADLAARPGAWVTLSALRAGLDDVDAATLDTALVNLQRAPGVSLIPQEDRALLTDADRAAAVIVGTQACHLFAIEEL</sequence>
<evidence type="ECO:0000313" key="1">
    <source>
        <dbReference type="EMBL" id="MEE3851043.1"/>
    </source>
</evidence>
<gene>
    <name evidence="1" type="ORF">VZC37_11915</name>
</gene>
<organism evidence="1 2">
    <name type="scientific">Gordonia sesuvii</name>
    <dbReference type="NCBI Taxonomy" id="3116777"/>
    <lineage>
        <taxon>Bacteria</taxon>
        <taxon>Bacillati</taxon>
        <taxon>Actinomycetota</taxon>
        <taxon>Actinomycetes</taxon>
        <taxon>Mycobacteriales</taxon>
        <taxon>Gordoniaceae</taxon>
        <taxon>Gordonia</taxon>
    </lineage>
</organism>